<dbReference type="eggNOG" id="COG1938">
    <property type="taxonomic scope" value="Bacteria"/>
</dbReference>
<gene>
    <name evidence="2" type="ORF">KILIM_004_01410</name>
</gene>
<evidence type="ECO:0008006" key="4">
    <source>
        <dbReference type="Google" id="ProtNLM"/>
    </source>
</evidence>
<dbReference type="Gene3D" id="1.10.287.100">
    <property type="match status" value="1"/>
</dbReference>
<dbReference type="EMBL" id="BAHD01000004">
    <property type="protein sequence ID" value="GAB94349.1"/>
    <property type="molecule type" value="Genomic_DNA"/>
</dbReference>
<evidence type="ECO:0000256" key="1">
    <source>
        <dbReference type="SAM" id="MobiDB-lite"/>
    </source>
</evidence>
<feature type="region of interest" description="Disordered" evidence="1">
    <location>
        <begin position="267"/>
        <end position="289"/>
    </location>
</feature>
<evidence type="ECO:0000313" key="2">
    <source>
        <dbReference type="EMBL" id="GAB94349.1"/>
    </source>
</evidence>
<dbReference type="InterPro" id="IPR008492">
    <property type="entry name" value="Rv2714-like"/>
</dbReference>
<dbReference type="Gene3D" id="3.40.50.10900">
    <property type="entry name" value="PAC-like subunit"/>
    <property type="match status" value="1"/>
</dbReference>
<dbReference type="STRING" id="1184609.KILIM_004_01410"/>
<keyword evidence="3" id="KW-1185">Reference proteome</keyword>
<dbReference type="SUPFAM" id="SSF159659">
    <property type="entry name" value="Cgl1923-like"/>
    <property type="match status" value="1"/>
</dbReference>
<name>K6X6D4_9MICO</name>
<reference evidence="2 3" key="1">
    <citation type="submission" date="2012-08" db="EMBL/GenBank/DDBJ databases">
        <title>Whole genome shotgun sequence of Kineosphaera limosa NBRC 100340.</title>
        <authorList>
            <person name="Yoshida I."/>
            <person name="Isaki S."/>
            <person name="Hosoyama A."/>
            <person name="Tsuchikane K."/>
            <person name="Katsumata H."/>
            <person name="Ando Y."/>
            <person name="Ohji S."/>
            <person name="Hamada M."/>
            <person name="Tamura T."/>
            <person name="Yamazoe A."/>
            <person name="Yamazaki S."/>
            <person name="Fujita N."/>
        </authorList>
    </citation>
    <scope>NUCLEOTIDE SEQUENCE [LARGE SCALE GENOMIC DNA]</scope>
    <source>
        <strain evidence="2 3">NBRC 100340</strain>
    </source>
</reference>
<dbReference type="InterPro" id="IPR038389">
    <property type="entry name" value="PSMG2_sf"/>
</dbReference>
<dbReference type="Proteomes" id="UP000008366">
    <property type="component" value="Unassembled WGS sequence"/>
</dbReference>
<proteinExistence type="predicted"/>
<dbReference type="Pfam" id="PF09754">
    <property type="entry name" value="PAC2"/>
    <property type="match status" value="1"/>
</dbReference>
<dbReference type="PIRSF" id="PIRSF028754">
    <property type="entry name" value="UCP028754"/>
    <property type="match status" value="1"/>
</dbReference>
<sequence>MFVKEDTVLDPDGLIRFETDIDPAHAAAPVLVVALSGFFDAGSAQGLLVRHLMEREHQVVATVDIDQLLDYRGRRPLMTFAADHWSAYDDPVLAVYRLRDDEGRPFLLLAGPEPDFQWERFVEAVRRLIAMLGVELVISAHGIPMAVPHTRPLGASFHANREERREGHRSIIGEVTVPGSVSGLLELRLGEQGADACGYAVHVPHYLAQSDYAPAAVTALNCVLSQTGLVIDGQALESAAQETLAVVAAELEGSPDAAELVSTLEEQYDNRTEEPSPAQALLDDDGRVPTADQLGAEFEAFLREETGRGQ</sequence>
<organism evidence="2 3">
    <name type="scientific">Kineosphaera limosa NBRC 100340</name>
    <dbReference type="NCBI Taxonomy" id="1184609"/>
    <lineage>
        <taxon>Bacteria</taxon>
        <taxon>Bacillati</taxon>
        <taxon>Actinomycetota</taxon>
        <taxon>Actinomycetes</taxon>
        <taxon>Micrococcales</taxon>
        <taxon>Dermatophilaceae</taxon>
        <taxon>Kineosphaera</taxon>
    </lineage>
</organism>
<accession>K6X6D4</accession>
<evidence type="ECO:0000313" key="3">
    <source>
        <dbReference type="Proteomes" id="UP000008366"/>
    </source>
</evidence>
<protein>
    <recommendedName>
        <fullName evidence="4">PAC2 family protein</fullName>
    </recommendedName>
</protein>
<dbReference type="AlphaFoldDB" id="K6X6D4"/>
<dbReference type="InterPro" id="IPR019151">
    <property type="entry name" value="Proteasome_assmbl_chaperone_2"/>
</dbReference>
<comment type="caution">
    <text evidence="2">The sequence shown here is derived from an EMBL/GenBank/DDBJ whole genome shotgun (WGS) entry which is preliminary data.</text>
</comment>